<keyword evidence="2" id="KW-0812">Transmembrane</keyword>
<evidence type="ECO:0000313" key="5">
    <source>
        <dbReference type="Proteomes" id="UP000011602"/>
    </source>
</evidence>
<name>L9XHV1_9EURY</name>
<evidence type="ECO:0000256" key="2">
    <source>
        <dbReference type="SAM" id="Phobius"/>
    </source>
</evidence>
<keyword evidence="5" id="KW-1185">Reference proteome</keyword>
<feature type="compositionally biased region" description="Basic and acidic residues" evidence="1">
    <location>
        <begin position="139"/>
        <end position="158"/>
    </location>
</feature>
<evidence type="ECO:0000259" key="3">
    <source>
        <dbReference type="Pfam" id="PF26413"/>
    </source>
</evidence>
<evidence type="ECO:0000313" key="4">
    <source>
        <dbReference type="EMBL" id="ELY61182.1"/>
    </source>
</evidence>
<reference evidence="4 5" key="1">
    <citation type="journal article" date="2014" name="PLoS Genet.">
        <title>Phylogenetically driven sequencing of extremely halophilic archaea reveals strategies for static and dynamic osmo-response.</title>
        <authorList>
            <person name="Becker E.A."/>
            <person name="Seitzer P.M."/>
            <person name="Tritt A."/>
            <person name="Larsen D."/>
            <person name="Krusor M."/>
            <person name="Yao A.I."/>
            <person name="Wu D."/>
            <person name="Madern D."/>
            <person name="Eisen J.A."/>
            <person name="Darling A.E."/>
            <person name="Facciotti M.T."/>
        </authorList>
    </citation>
    <scope>NUCLEOTIDE SEQUENCE [LARGE SCALE GENOMIC DNA]</scope>
    <source>
        <strain evidence="4 5">JCM 12255</strain>
    </source>
</reference>
<feature type="domain" description="DUF8108" evidence="3">
    <location>
        <begin position="68"/>
        <end position="133"/>
    </location>
</feature>
<dbReference type="eggNOG" id="arCOG06375">
    <property type="taxonomic scope" value="Archaea"/>
</dbReference>
<gene>
    <name evidence="4" type="ORF">C493_02673</name>
</gene>
<keyword evidence="2" id="KW-0472">Membrane</keyword>
<dbReference type="STRING" id="1227499.C493_02673"/>
<sequence length="219" mass="23659">MERPDDVVFRLHVELFALLRRVLPIAILAGALVGPLGTVGDPSIAMWYSAALFAACLFVLWALNGLPLYPAHTFGIEYRFEDEPLESERRPCIRCDTVTSDGVHRRYARQVVALGVPVYTLAWGSNDFCRDCLGTPHASRDERAAARTRETSTTERPTDTSGGGGGNGGSATADGPGRDGGSPSPPVDEDPGTTIARRVTLEDETTALEVRRAFADDDR</sequence>
<evidence type="ECO:0000256" key="1">
    <source>
        <dbReference type="SAM" id="MobiDB-lite"/>
    </source>
</evidence>
<comment type="caution">
    <text evidence="4">The sequence shown here is derived from an EMBL/GenBank/DDBJ whole genome shotgun (WGS) entry which is preliminary data.</text>
</comment>
<dbReference type="Pfam" id="PF26413">
    <property type="entry name" value="DUF8108"/>
    <property type="match status" value="1"/>
</dbReference>
<keyword evidence="2" id="KW-1133">Transmembrane helix</keyword>
<dbReference type="InterPro" id="IPR058421">
    <property type="entry name" value="DUF8108_C"/>
</dbReference>
<feature type="transmembrane region" description="Helical" evidence="2">
    <location>
        <begin position="21"/>
        <end position="39"/>
    </location>
</feature>
<organism evidence="4 5">
    <name type="scientific">Natronolimnohabitans innermongolicus JCM 12255</name>
    <dbReference type="NCBI Taxonomy" id="1227499"/>
    <lineage>
        <taxon>Archaea</taxon>
        <taxon>Methanobacteriati</taxon>
        <taxon>Methanobacteriota</taxon>
        <taxon>Stenosarchaea group</taxon>
        <taxon>Halobacteria</taxon>
        <taxon>Halobacteriales</taxon>
        <taxon>Natrialbaceae</taxon>
        <taxon>Natronolimnohabitans</taxon>
    </lineage>
</organism>
<proteinExistence type="predicted"/>
<dbReference type="OrthoDB" id="177582at2157"/>
<feature type="region of interest" description="Disordered" evidence="1">
    <location>
        <begin position="139"/>
        <end position="202"/>
    </location>
</feature>
<protein>
    <recommendedName>
        <fullName evidence="3">DUF8108 domain-containing protein</fullName>
    </recommendedName>
</protein>
<accession>L9XHV1</accession>
<dbReference type="EMBL" id="AOHZ01000014">
    <property type="protein sequence ID" value="ELY61182.1"/>
    <property type="molecule type" value="Genomic_DNA"/>
</dbReference>
<dbReference type="AlphaFoldDB" id="L9XHV1"/>
<dbReference type="Proteomes" id="UP000011602">
    <property type="component" value="Unassembled WGS sequence"/>
</dbReference>
<feature type="transmembrane region" description="Helical" evidence="2">
    <location>
        <begin position="45"/>
        <end position="63"/>
    </location>
</feature>
<dbReference type="RefSeq" id="WP_007257845.1">
    <property type="nucleotide sequence ID" value="NZ_AOHZ01000014.1"/>
</dbReference>